<reference evidence="3" key="2">
    <citation type="submission" date="2013-12" db="EMBL/GenBank/DDBJ databases">
        <authorList>
            <person name="Yu Y."/>
            <person name="Lee S."/>
            <person name="de Baynast K."/>
            <person name="Wissotski M."/>
            <person name="Liu L."/>
            <person name="Talag J."/>
            <person name="Goicoechea J."/>
            <person name="Angelova A."/>
            <person name="Jetty R."/>
            <person name="Kudrna D."/>
            <person name="Golser W."/>
            <person name="Rivera L."/>
            <person name="Zhang J."/>
            <person name="Wing R."/>
        </authorList>
    </citation>
    <scope>NUCLEOTIDE SEQUENCE</scope>
</reference>
<keyword evidence="3" id="KW-1185">Reference proteome</keyword>
<dbReference type="GO" id="GO:0006357">
    <property type="term" value="P:regulation of transcription by RNA polymerase II"/>
    <property type="evidence" value="ECO:0007669"/>
    <property type="project" value="InterPro"/>
</dbReference>
<dbReference type="InterPro" id="IPR043198">
    <property type="entry name" value="Cyclin/Ssn8"/>
</dbReference>
<dbReference type="InterPro" id="IPR036915">
    <property type="entry name" value="Cyclin-like_sf"/>
</dbReference>
<sequence>MGAAVGGEGSWYVSREEVERGSPSRRDGVGAAKEAELRATYCYFIRDVGMRLQLPQVTIATATVLCHRFYLRQSHARNEWQMFLEVKTSSFFVRWILRLPDYVPSIGTVATVCVFLASKIEDTPCSLQHVAIVAYETMYRKDCNAAQRIYQKEILEKQKELILVGETLLLSTIRFDFNIQHPYEPLKLALKNLGIPQLEMKQVAVNLINDSLRTTLVLQFKPHYIAAGSLYLAAKFNNFRLPSEKNGKVWWHEFDVAPKQLEAVIQQMTELFMGRNPCSMGPVIRPPPTPTPMERQQIIRSPLTPTPTLMEGRQIIRPLPTPSMMENQHIRSSLDTVMRHTHSSRISLSNNFDREASRRFPVDIPASRKPTVLLARNEGNQSLRMHMGHSNGGDARFDKQFSRGALKADHVYHVINGPKDLHVAGIRGFIGQKRPFHEVGEHPAPIDKSDRGAWIRKQHGRNLIVVDTKSSSWKKQKL</sequence>
<dbReference type="AlphaFoldDB" id="A0A0D9VBV0"/>
<protein>
    <recommendedName>
        <fullName evidence="1">Cyclin-like domain-containing protein</fullName>
    </recommendedName>
</protein>
<dbReference type="PANTHER" id="PTHR10026">
    <property type="entry name" value="CYCLIN"/>
    <property type="match status" value="1"/>
</dbReference>
<dbReference type="STRING" id="77586.A0A0D9VBV0"/>
<dbReference type="EnsemblPlants" id="LPERR02G02410.1">
    <property type="protein sequence ID" value="LPERR02G02410.1"/>
    <property type="gene ID" value="LPERR02G02410"/>
</dbReference>
<reference evidence="2 3" key="1">
    <citation type="submission" date="2012-08" db="EMBL/GenBank/DDBJ databases">
        <title>Oryza genome evolution.</title>
        <authorList>
            <person name="Wing R.A."/>
        </authorList>
    </citation>
    <scope>NUCLEOTIDE SEQUENCE</scope>
</reference>
<accession>A0A0D9VBV0</accession>
<feature type="domain" description="Cyclin-like" evidence="1">
    <location>
        <begin position="184"/>
        <end position="270"/>
    </location>
</feature>
<feature type="domain" description="Cyclin-like" evidence="1">
    <location>
        <begin position="43"/>
        <end position="171"/>
    </location>
</feature>
<organism evidence="2 3">
    <name type="scientific">Leersia perrieri</name>
    <dbReference type="NCBI Taxonomy" id="77586"/>
    <lineage>
        <taxon>Eukaryota</taxon>
        <taxon>Viridiplantae</taxon>
        <taxon>Streptophyta</taxon>
        <taxon>Embryophyta</taxon>
        <taxon>Tracheophyta</taxon>
        <taxon>Spermatophyta</taxon>
        <taxon>Magnoliopsida</taxon>
        <taxon>Liliopsida</taxon>
        <taxon>Poales</taxon>
        <taxon>Poaceae</taxon>
        <taxon>BOP clade</taxon>
        <taxon>Oryzoideae</taxon>
        <taxon>Oryzeae</taxon>
        <taxon>Oryzinae</taxon>
        <taxon>Leersia</taxon>
    </lineage>
</organism>
<name>A0A0D9VBV0_9ORYZ</name>
<dbReference type="SMART" id="SM00385">
    <property type="entry name" value="CYCLIN"/>
    <property type="match status" value="2"/>
</dbReference>
<dbReference type="Gene3D" id="1.10.472.10">
    <property type="entry name" value="Cyclin-like"/>
    <property type="match status" value="2"/>
</dbReference>
<dbReference type="HOGENOM" id="CLU_022000_8_2_1"/>
<dbReference type="eggNOG" id="KOG0834">
    <property type="taxonomic scope" value="Eukaryota"/>
</dbReference>
<proteinExistence type="predicted"/>
<dbReference type="Gramene" id="LPERR02G02410.1">
    <property type="protein sequence ID" value="LPERR02G02410.1"/>
    <property type="gene ID" value="LPERR02G02410"/>
</dbReference>
<evidence type="ECO:0000313" key="2">
    <source>
        <dbReference type="EnsemblPlants" id="LPERR02G02410.1"/>
    </source>
</evidence>
<evidence type="ECO:0000313" key="3">
    <source>
        <dbReference type="Proteomes" id="UP000032180"/>
    </source>
</evidence>
<dbReference type="InterPro" id="IPR013763">
    <property type="entry name" value="Cyclin-like_dom"/>
</dbReference>
<evidence type="ECO:0000259" key="1">
    <source>
        <dbReference type="SMART" id="SM00385"/>
    </source>
</evidence>
<dbReference type="GO" id="GO:0016538">
    <property type="term" value="F:cyclin-dependent protein serine/threonine kinase regulator activity"/>
    <property type="evidence" value="ECO:0007669"/>
    <property type="project" value="InterPro"/>
</dbReference>
<dbReference type="Proteomes" id="UP000032180">
    <property type="component" value="Chromosome 2"/>
</dbReference>
<dbReference type="SUPFAM" id="SSF47954">
    <property type="entry name" value="Cyclin-like"/>
    <property type="match status" value="2"/>
</dbReference>
<reference evidence="2" key="3">
    <citation type="submission" date="2015-04" db="UniProtKB">
        <authorList>
            <consortium name="EnsemblPlants"/>
        </authorList>
    </citation>
    <scope>IDENTIFICATION</scope>
</reference>